<dbReference type="InterPro" id="IPR015943">
    <property type="entry name" value="WD40/YVTN_repeat-like_dom_sf"/>
</dbReference>
<dbReference type="InterPro" id="IPR002372">
    <property type="entry name" value="PQQ_rpt_dom"/>
</dbReference>
<gene>
    <name evidence="2" type="ORF">SAMN05421773_108171</name>
</gene>
<dbReference type="Gene3D" id="2.130.10.10">
    <property type="entry name" value="YVTN repeat-like/Quinoprotein amine dehydrogenase"/>
    <property type="match status" value="1"/>
</dbReference>
<dbReference type="InterPro" id="IPR011047">
    <property type="entry name" value="Quinoprotein_ADH-like_sf"/>
</dbReference>
<dbReference type="AlphaFoldDB" id="A0A1I1NU08"/>
<proteinExistence type="predicted"/>
<sequence>MAAVLVLLSAGFGGWWFLLRDGGGGVESLTTYQEWAAAAEELGTAGVAVQVVQPDAPGGAHEVTTQGHWFTDTHFVRRTLGGVTAYDLSTGEADWEYQLPGSRLSSCPASLEQSGGRVVLLSGEPAENGGSSVCRTVTLLDIGTGEQVWSVDVPGLAHHEDVYPGSQDTPVIFGDRVLVSSAAGGHILSLETGEPVVEAEPVRECFAYRYAVFGDTLLQRLTCGQSGGGGLGKGGALVAWGQNGEELWSWRLPADDARVDGVISLEPLVAEVTSGNRSQVWHIDPATGEHSVVLADYDETRGFPCVPGGLRNCPRALVADGRLVMQVELPHINPGDSGHEGGHGHPNYQNQLVALDLADGSEVWRTERVQNRKLGLVTVDGDRIIAYQEPKRIGTKGDGVPAMVVAVDPSSGAVTPVMAMGPETYRPPLRALSEQSYFGKVTNVRPAWDNGRFAMMQTSLMRQNDGVLETLVFTRP</sequence>
<dbReference type="Proteomes" id="UP000199207">
    <property type="component" value="Unassembled WGS sequence"/>
</dbReference>
<evidence type="ECO:0000259" key="1">
    <source>
        <dbReference type="Pfam" id="PF13360"/>
    </source>
</evidence>
<keyword evidence="3" id="KW-1185">Reference proteome</keyword>
<reference evidence="2 3" key="1">
    <citation type="submission" date="2016-10" db="EMBL/GenBank/DDBJ databases">
        <authorList>
            <person name="de Groot N.N."/>
        </authorList>
    </citation>
    <scope>NUCLEOTIDE SEQUENCE [LARGE SCALE GENOMIC DNA]</scope>
    <source>
        <strain evidence="2 3">CGMCC 4.5739</strain>
    </source>
</reference>
<dbReference type="SUPFAM" id="SSF50998">
    <property type="entry name" value="Quinoprotein alcohol dehydrogenase-like"/>
    <property type="match status" value="1"/>
</dbReference>
<dbReference type="EMBL" id="FOLM01000008">
    <property type="protein sequence ID" value="SFD01154.1"/>
    <property type="molecule type" value="Genomic_DNA"/>
</dbReference>
<protein>
    <submittedName>
        <fullName evidence="2">PQQ-like domain-containing protein</fullName>
    </submittedName>
</protein>
<name>A0A1I1NU08_9ACTN</name>
<organism evidence="2 3">
    <name type="scientific">Streptomyces aidingensis</name>
    <dbReference type="NCBI Taxonomy" id="910347"/>
    <lineage>
        <taxon>Bacteria</taxon>
        <taxon>Bacillati</taxon>
        <taxon>Actinomycetota</taxon>
        <taxon>Actinomycetes</taxon>
        <taxon>Kitasatosporales</taxon>
        <taxon>Streptomycetaceae</taxon>
        <taxon>Streptomyces</taxon>
    </lineage>
</organism>
<accession>A0A1I1NU08</accession>
<dbReference type="PANTHER" id="PTHR34512">
    <property type="entry name" value="CELL SURFACE PROTEIN"/>
    <property type="match status" value="1"/>
</dbReference>
<dbReference type="STRING" id="910347.SAMN05421773_108171"/>
<evidence type="ECO:0000313" key="2">
    <source>
        <dbReference type="EMBL" id="SFD01154.1"/>
    </source>
</evidence>
<dbReference type="Pfam" id="PF13360">
    <property type="entry name" value="PQQ_2"/>
    <property type="match status" value="1"/>
</dbReference>
<evidence type="ECO:0000313" key="3">
    <source>
        <dbReference type="Proteomes" id="UP000199207"/>
    </source>
</evidence>
<dbReference type="PANTHER" id="PTHR34512:SF30">
    <property type="entry name" value="OUTER MEMBRANE PROTEIN ASSEMBLY FACTOR BAMB"/>
    <property type="match status" value="1"/>
</dbReference>
<feature type="domain" description="Pyrrolo-quinoline quinone repeat" evidence="1">
    <location>
        <begin position="71"/>
        <end position="289"/>
    </location>
</feature>